<gene>
    <name evidence="2" type="ORF">MNBD_ALPHA11-89</name>
</gene>
<reference evidence="2" key="1">
    <citation type="submission" date="2018-06" db="EMBL/GenBank/DDBJ databases">
        <authorList>
            <person name="Zhirakovskaya E."/>
        </authorList>
    </citation>
    <scope>NUCLEOTIDE SEQUENCE</scope>
</reference>
<dbReference type="Gene3D" id="3.40.50.410">
    <property type="entry name" value="von Willebrand factor, type A domain"/>
    <property type="match status" value="1"/>
</dbReference>
<dbReference type="AlphaFoldDB" id="A0A3B0TVL3"/>
<dbReference type="EMBL" id="UOEQ01000428">
    <property type="protein sequence ID" value="VAW22711.1"/>
    <property type="molecule type" value="Genomic_DNA"/>
</dbReference>
<accession>A0A3B0TVL3</accession>
<protein>
    <recommendedName>
        <fullName evidence="1">VWFA domain-containing protein</fullName>
    </recommendedName>
</protein>
<sequence length="662" mass="70945">MKKQILSALVALGLTTLPAAAQQESDVMVVFDASGSMWGQIDGRTKIEIARDAFSDLAYEWAASGVNVGLIAYGHRRKGDCGDIELIAEPAPGSTARLGDLLQTLTPRGKTPLSDAVRLAAQTLKFTENAATVVLISDGRETCGVKVCEAATELERLGVNFTANVIGFGVNDAEAREQLQCLAQNTGGQYFDAKNAGALADALGQITALDTSVAQVQETTMPMVALNVGIIEADGTARPVQVSFVATNLDTGEVIVLGDLRDAKEVVSGLSGELREGRWNIEAISAEGSGSIEVTLSGNRVEVDVPFAAFPLDFTLADNGPYLLGIEQTMLLVPTANIQQNIQLRVAMFPAGTRDYGQRMDFSYRFGSQAGQLLEHRFDSPPAAGDYDIVVMKGNDLDDQANVFFRQTITYASNIEPSWLGARQGEPGALLAVQISGVTNAFATLVLQKDGNKVWNSWFQKLISDDGIFMPLPSEEGEYSLIYQYQNAAGDRVEADFGTINVGAVVLEDDADAVAPPELIEEPVEAAALDIAYTCDQGLCQQEAPEFDLSWALPGGWSAERPFYYTTAGGVEADLPTMNFYGPNGVTGEFSVTLNPRQWLQSNGPCFYVAIGELCLMGTFDGADSSAFNTLRTSLREVVLSDETLSLDDITKYFRDAQGGAN</sequence>
<proteinExistence type="predicted"/>
<organism evidence="2">
    <name type="scientific">hydrothermal vent metagenome</name>
    <dbReference type="NCBI Taxonomy" id="652676"/>
    <lineage>
        <taxon>unclassified sequences</taxon>
        <taxon>metagenomes</taxon>
        <taxon>ecological metagenomes</taxon>
    </lineage>
</organism>
<dbReference type="PROSITE" id="PS50234">
    <property type="entry name" value="VWFA"/>
    <property type="match status" value="1"/>
</dbReference>
<dbReference type="SMART" id="SM00327">
    <property type="entry name" value="VWA"/>
    <property type="match status" value="1"/>
</dbReference>
<evidence type="ECO:0000259" key="1">
    <source>
        <dbReference type="PROSITE" id="PS50234"/>
    </source>
</evidence>
<evidence type="ECO:0000313" key="2">
    <source>
        <dbReference type="EMBL" id="VAW22711.1"/>
    </source>
</evidence>
<dbReference type="InterPro" id="IPR002035">
    <property type="entry name" value="VWF_A"/>
</dbReference>
<feature type="domain" description="VWFA" evidence="1">
    <location>
        <begin position="26"/>
        <end position="206"/>
    </location>
</feature>
<dbReference type="SUPFAM" id="SSF53300">
    <property type="entry name" value="vWA-like"/>
    <property type="match status" value="1"/>
</dbReference>
<dbReference type="InterPro" id="IPR036465">
    <property type="entry name" value="vWFA_dom_sf"/>
</dbReference>
<dbReference type="Pfam" id="PF13519">
    <property type="entry name" value="VWA_2"/>
    <property type="match status" value="1"/>
</dbReference>
<name>A0A3B0TVL3_9ZZZZ</name>